<comment type="caution">
    <text evidence="9">The sequence shown here is derived from an EMBL/GenBank/DDBJ whole genome shotgun (WGS) entry which is preliminary data.</text>
</comment>
<evidence type="ECO:0000313" key="10">
    <source>
        <dbReference type="Proteomes" id="UP001174909"/>
    </source>
</evidence>
<reference evidence="9" key="1">
    <citation type="submission" date="2023-03" db="EMBL/GenBank/DDBJ databases">
        <authorList>
            <person name="Steffen K."/>
            <person name="Cardenas P."/>
        </authorList>
    </citation>
    <scope>NUCLEOTIDE SEQUENCE</scope>
</reference>
<dbReference type="EMBL" id="CASHTH010000173">
    <property type="protein sequence ID" value="CAI7993083.1"/>
    <property type="molecule type" value="Genomic_DNA"/>
</dbReference>
<accession>A0AA35QUU5</accession>
<evidence type="ECO:0000256" key="3">
    <source>
        <dbReference type="ARBA" id="ARBA00010876"/>
    </source>
</evidence>
<dbReference type="SUPFAM" id="SSF55120">
    <property type="entry name" value="Pseudouridine synthase"/>
    <property type="match status" value="1"/>
</dbReference>
<evidence type="ECO:0000256" key="6">
    <source>
        <dbReference type="ARBA" id="ARBA00039953"/>
    </source>
</evidence>
<dbReference type="PROSITE" id="PS01129">
    <property type="entry name" value="PSI_RLU"/>
    <property type="match status" value="1"/>
</dbReference>
<keyword evidence="10" id="KW-1185">Reference proteome</keyword>
<comment type="catalytic activity">
    <reaction evidence="2">
        <text>uridine in 5S rRNA = pseudouridine in 5S rRNA</text>
        <dbReference type="Rhea" id="RHEA:47036"/>
        <dbReference type="Rhea" id="RHEA-COMP:11730"/>
        <dbReference type="Rhea" id="RHEA-COMP:11731"/>
        <dbReference type="ChEBI" id="CHEBI:65314"/>
        <dbReference type="ChEBI" id="CHEBI:65315"/>
    </reaction>
</comment>
<comment type="similarity">
    <text evidence="3">Belongs to the pseudouridine synthase RluA family.</text>
</comment>
<dbReference type="CDD" id="cd02869">
    <property type="entry name" value="PseudoU_synth_RluA_like"/>
    <property type="match status" value="1"/>
</dbReference>
<dbReference type="GO" id="GO:0003723">
    <property type="term" value="F:RNA binding"/>
    <property type="evidence" value="ECO:0007669"/>
    <property type="project" value="InterPro"/>
</dbReference>
<evidence type="ECO:0000256" key="4">
    <source>
        <dbReference type="ARBA" id="ARBA00023235"/>
    </source>
</evidence>
<gene>
    <name evidence="9" type="ORF">GBAR_LOCUS1180</name>
</gene>
<organism evidence="9 10">
    <name type="scientific">Geodia barretti</name>
    <name type="common">Barrett's horny sponge</name>
    <dbReference type="NCBI Taxonomy" id="519541"/>
    <lineage>
        <taxon>Eukaryota</taxon>
        <taxon>Metazoa</taxon>
        <taxon>Porifera</taxon>
        <taxon>Demospongiae</taxon>
        <taxon>Heteroscleromorpha</taxon>
        <taxon>Tetractinellida</taxon>
        <taxon>Astrophorina</taxon>
        <taxon>Geodiidae</taxon>
        <taxon>Geodia</taxon>
    </lineage>
</organism>
<keyword evidence="4" id="KW-0413">Isomerase</keyword>
<dbReference type="GO" id="GO:0009982">
    <property type="term" value="F:pseudouridine synthase activity"/>
    <property type="evidence" value="ECO:0007669"/>
    <property type="project" value="InterPro"/>
</dbReference>
<dbReference type="Gene3D" id="3.30.2350.10">
    <property type="entry name" value="Pseudouridine synthase"/>
    <property type="match status" value="1"/>
</dbReference>
<evidence type="ECO:0000259" key="8">
    <source>
        <dbReference type="Pfam" id="PF00849"/>
    </source>
</evidence>
<dbReference type="AlphaFoldDB" id="A0AA35QUU5"/>
<evidence type="ECO:0000256" key="1">
    <source>
        <dbReference type="ARBA" id="ARBA00001166"/>
    </source>
</evidence>
<evidence type="ECO:0000256" key="2">
    <source>
        <dbReference type="ARBA" id="ARBA00001896"/>
    </source>
</evidence>
<protein>
    <recommendedName>
        <fullName evidence="6">Pseudouridylate synthase RPUSD4, mitochondrial</fullName>
    </recommendedName>
    <alternativeName>
        <fullName evidence="7">RNA pseudouridylate synthase domain-containing protein 4</fullName>
    </alternativeName>
</protein>
<proteinExistence type="inferred from homology"/>
<dbReference type="InterPro" id="IPR050188">
    <property type="entry name" value="RluA_PseudoU_synthase"/>
</dbReference>
<evidence type="ECO:0000256" key="5">
    <source>
        <dbReference type="ARBA" id="ARBA00036943"/>
    </source>
</evidence>
<evidence type="ECO:0000313" key="9">
    <source>
        <dbReference type="EMBL" id="CAI7993083.1"/>
    </source>
</evidence>
<name>A0AA35QUU5_GEOBA</name>
<dbReference type="InterPro" id="IPR020103">
    <property type="entry name" value="PsdUridine_synth_cat_dom_sf"/>
</dbReference>
<dbReference type="Proteomes" id="UP001174909">
    <property type="component" value="Unassembled WGS sequence"/>
</dbReference>
<comment type="catalytic activity">
    <reaction evidence="5">
        <text>a uridine in tRNA = a pseudouridine in tRNA</text>
        <dbReference type="Rhea" id="RHEA:54572"/>
        <dbReference type="Rhea" id="RHEA-COMP:13339"/>
        <dbReference type="Rhea" id="RHEA-COMP:13934"/>
        <dbReference type="ChEBI" id="CHEBI:65314"/>
        <dbReference type="ChEBI" id="CHEBI:65315"/>
    </reaction>
</comment>
<dbReference type="InterPro" id="IPR006224">
    <property type="entry name" value="PsdUridine_synth_RluA-like_CS"/>
</dbReference>
<dbReference type="PANTHER" id="PTHR21600:SF83">
    <property type="entry name" value="PSEUDOURIDYLATE SYNTHASE RPUSD4, MITOCHONDRIAL"/>
    <property type="match status" value="1"/>
</dbReference>
<feature type="domain" description="Pseudouridine synthase RsuA/RluA-like" evidence="8">
    <location>
        <begin position="51"/>
        <end position="152"/>
    </location>
</feature>
<dbReference type="Pfam" id="PF00849">
    <property type="entry name" value="PseudoU_synth_2"/>
    <property type="match status" value="1"/>
</dbReference>
<comment type="catalytic activity">
    <reaction evidence="1">
        <text>a uridine in mRNA = a pseudouridine in mRNA</text>
        <dbReference type="Rhea" id="RHEA:56644"/>
        <dbReference type="Rhea" id="RHEA-COMP:14658"/>
        <dbReference type="Rhea" id="RHEA-COMP:14659"/>
        <dbReference type="ChEBI" id="CHEBI:65314"/>
        <dbReference type="ChEBI" id="CHEBI:65315"/>
    </reaction>
</comment>
<dbReference type="GO" id="GO:0001522">
    <property type="term" value="P:pseudouridine synthesis"/>
    <property type="evidence" value="ECO:0007669"/>
    <property type="project" value="InterPro"/>
</dbReference>
<evidence type="ECO:0000256" key="7">
    <source>
        <dbReference type="ARBA" id="ARBA00041563"/>
    </source>
</evidence>
<dbReference type="PANTHER" id="PTHR21600">
    <property type="entry name" value="MITOCHONDRIAL RNA PSEUDOURIDINE SYNTHASE"/>
    <property type="match status" value="1"/>
</dbReference>
<dbReference type="InterPro" id="IPR006145">
    <property type="entry name" value="PsdUridine_synth_RsuA/RluA"/>
</dbReference>
<sequence>MLPSCRVARHVRLAASHAPKAATGIREAVNRGKPLLPLDDLESLVLYKDRDVIALNKPSGLSVHTGPKVAEDLCSNLHHWQYDSPDPPNLAHRLDRDTSGVILLSRDSSAARRLAELFQQRRIKKTYWAITVNVPSKPEGRVTIPLGTKDLATQNSPRHHMHRVQCVILSPLDLQFYCIYDCM</sequence>